<sequence length="62" mass="6953">NVKSCVYNIFDEVSDSKYPGFKKAIWLECTQEAGEIIFVPSGWYHQVHNLVCSGSDIDCAPL</sequence>
<dbReference type="InterPro" id="IPR003347">
    <property type="entry name" value="JmjC_dom"/>
</dbReference>
<name>A0A392QMM8_9FABA</name>
<dbReference type="EMBL" id="LXQA010145860">
    <property type="protein sequence ID" value="MCI25199.1"/>
    <property type="molecule type" value="Genomic_DNA"/>
</dbReference>
<proteinExistence type="inferred from homology"/>
<evidence type="ECO:0000313" key="3">
    <source>
        <dbReference type="EMBL" id="MCI25199.1"/>
    </source>
</evidence>
<dbReference type="InterPro" id="IPR050910">
    <property type="entry name" value="JMJD6_ArgDemeth/LysHydrox"/>
</dbReference>
<dbReference type="SUPFAM" id="SSF51197">
    <property type="entry name" value="Clavaminate synthase-like"/>
    <property type="match status" value="1"/>
</dbReference>
<feature type="domain" description="JmjC" evidence="2">
    <location>
        <begin position="1"/>
        <end position="62"/>
    </location>
</feature>
<dbReference type="GO" id="GO:0043565">
    <property type="term" value="F:sequence-specific DNA binding"/>
    <property type="evidence" value="ECO:0007669"/>
    <property type="project" value="TreeGrafter"/>
</dbReference>
<dbReference type="GO" id="GO:0045905">
    <property type="term" value="P:positive regulation of translational termination"/>
    <property type="evidence" value="ECO:0007669"/>
    <property type="project" value="TreeGrafter"/>
</dbReference>
<dbReference type="Pfam" id="PF13621">
    <property type="entry name" value="Cupin_8"/>
    <property type="match status" value="1"/>
</dbReference>
<dbReference type="GO" id="GO:0005737">
    <property type="term" value="C:cytoplasm"/>
    <property type="evidence" value="ECO:0007669"/>
    <property type="project" value="TreeGrafter"/>
</dbReference>
<dbReference type="PANTHER" id="PTHR12480">
    <property type="entry name" value="ARGININE DEMETHYLASE AND LYSYL-HYDROXYLASE JMJD"/>
    <property type="match status" value="1"/>
</dbReference>
<dbReference type="GO" id="GO:0016706">
    <property type="term" value="F:2-oxoglutarate-dependent dioxygenase activity"/>
    <property type="evidence" value="ECO:0007669"/>
    <property type="project" value="TreeGrafter"/>
</dbReference>
<evidence type="ECO:0000259" key="2">
    <source>
        <dbReference type="PROSITE" id="PS51184"/>
    </source>
</evidence>
<evidence type="ECO:0000256" key="1">
    <source>
        <dbReference type="ARBA" id="ARBA00006801"/>
    </source>
</evidence>
<accession>A0A392QMM8</accession>
<organism evidence="3 4">
    <name type="scientific">Trifolium medium</name>
    <dbReference type="NCBI Taxonomy" id="97028"/>
    <lineage>
        <taxon>Eukaryota</taxon>
        <taxon>Viridiplantae</taxon>
        <taxon>Streptophyta</taxon>
        <taxon>Embryophyta</taxon>
        <taxon>Tracheophyta</taxon>
        <taxon>Spermatophyta</taxon>
        <taxon>Magnoliopsida</taxon>
        <taxon>eudicotyledons</taxon>
        <taxon>Gunneridae</taxon>
        <taxon>Pentapetalae</taxon>
        <taxon>rosids</taxon>
        <taxon>fabids</taxon>
        <taxon>Fabales</taxon>
        <taxon>Fabaceae</taxon>
        <taxon>Papilionoideae</taxon>
        <taxon>50 kb inversion clade</taxon>
        <taxon>NPAAA clade</taxon>
        <taxon>Hologalegina</taxon>
        <taxon>IRL clade</taxon>
        <taxon>Trifolieae</taxon>
        <taxon>Trifolium</taxon>
    </lineage>
</organism>
<reference evidence="3 4" key="1">
    <citation type="journal article" date="2018" name="Front. Plant Sci.">
        <title>Red Clover (Trifolium pratense) and Zigzag Clover (T. medium) - A Picture of Genomic Similarities and Differences.</title>
        <authorList>
            <person name="Dluhosova J."/>
            <person name="Istvanek J."/>
            <person name="Nedelnik J."/>
            <person name="Repkova J."/>
        </authorList>
    </citation>
    <scope>NUCLEOTIDE SEQUENCE [LARGE SCALE GENOMIC DNA]</scope>
    <source>
        <strain evidence="4">cv. 10/8</strain>
        <tissue evidence="3">Leaf</tissue>
    </source>
</reference>
<dbReference type="AlphaFoldDB" id="A0A392QMM8"/>
<feature type="non-terminal residue" evidence="3">
    <location>
        <position position="1"/>
    </location>
</feature>
<protein>
    <submittedName>
        <fullName evidence="3">JmjC domain-containing protein 4-like</fullName>
    </submittedName>
</protein>
<evidence type="ECO:0000313" key="4">
    <source>
        <dbReference type="Proteomes" id="UP000265520"/>
    </source>
</evidence>
<dbReference type="InterPro" id="IPR041667">
    <property type="entry name" value="Cupin_8"/>
</dbReference>
<dbReference type="Gene3D" id="2.60.120.650">
    <property type="entry name" value="Cupin"/>
    <property type="match status" value="1"/>
</dbReference>
<comment type="similarity">
    <text evidence="1">Belongs to the JARID1 histone demethylase family.</text>
</comment>
<keyword evidence="4" id="KW-1185">Reference proteome</keyword>
<dbReference type="GO" id="GO:0005634">
    <property type="term" value="C:nucleus"/>
    <property type="evidence" value="ECO:0007669"/>
    <property type="project" value="TreeGrafter"/>
</dbReference>
<comment type="caution">
    <text evidence="3">The sequence shown here is derived from an EMBL/GenBank/DDBJ whole genome shotgun (WGS) entry which is preliminary data.</text>
</comment>
<dbReference type="PROSITE" id="PS51184">
    <property type="entry name" value="JMJC"/>
    <property type="match status" value="1"/>
</dbReference>
<dbReference type="PANTHER" id="PTHR12480:SF6">
    <property type="entry name" value="2-OXOGLUTARATE AND IRON-DEPENDENT OXYGENASE JMJD4"/>
    <property type="match status" value="1"/>
</dbReference>
<dbReference type="Proteomes" id="UP000265520">
    <property type="component" value="Unassembled WGS sequence"/>
</dbReference>